<dbReference type="Proteomes" id="UP000824125">
    <property type="component" value="Unassembled WGS sequence"/>
</dbReference>
<organism evidence="1 2">
    <name type="scientific">Candidatus Scybalenecus merdavium</name>
    <dbReference type="NCBI Taxonomy" id="2840939"/>
    <lineage>
        <taxon>Bacteria</taxon>
        <taxon>Bacillati</taxon>
        <taxon>Bacillota</taxon>
        <taxon>Clostridia</taxon>
        <taxon>Eubacteriales</taxon>
        <taxon>Oscillospiraceae</taxon>
        <taxon>Oscillospiraceae incertae sedis</taxon>
        <taxon>Candidatus Scybalenecus</taxon>
    </lineage>
</organism>
<protein>
    <submittedName>
        <fullName evidence="1">Uncharacterized protein</fullName>
    </submittedName>
</protein>
<sequence length="68" mass="7400">MQEIQIQTVSLHRIGKKTSAAVFFNVLDDTGSPVSLNNRAEVDVSGSVEVEKILETVKNELEKGVAET</sequence>
<comment type="caution">
    <text evidence="1">The sequence shown here is derived from an EMBL/GenBank/DDBJ whole genome shotgun (WGS) entry which is preliminary data.</text>
</comment>
<dbReference type="EMBL" id="DVNM01000013">
    <property type="protein sequence ID" value="HIU68799.1"/>
    <property type="molecule type" value="Genomic_DNA"/>
</dbReference>
<name>A0A9D1MTV8_9FIRM</name>
<gene>
    <name evidence="1" type="ORF">IAD23_02425</name>
</gene>
<reference evidence="1" key="1">
    <citation type="submission" date="2020-10" db="EMBL/GenBank/DDBJ databases">
        <authorList>
            <person name="Gilroy R."/>
        </authorList>
    </citation>
    <scope>NUCLEOTIDE SEQUENCE</scope>
    <source>
        <strain evidence="1">CHK176-6737</strain>
    </source>
</reference>
<accession>A0A9D1MTV8</accession>
<dbReference type="AlphaFoldDB" id="A0A9D1MTV8"/>
<reference evidence="1" key="2">
    <citation type="journal article" date="2021" name="PeerJ">
        <title>Extensive microbial diversity within the chicken gut microbiome revealed by metagenomics and culture.</title>
        <authorList>
            <person name="Gilroy R."/>
            <person name="Ravi A."/>
            <person name="Getino M."/>
            <person name="Pursley I."/>
            <person name="Horton D.L."/>
            <person name="Alikhan N.F."/>
            <person name="Baker D."/>
            <person name="Gharbi K."/>
            <person name="Hall N."/>
            <person name="Watson M."/>
            <person name="Adriaenssens E.M."/>
            <person name="Foster-Nyarko E."/>
            <person name="Jarju S."/>
            <person name="Secka A."/>
            <person name="Antonio M."/>
            <person name="Oren A."/>
            <person name="Chaudhuri R.R."/>
            <person name="La Ragione R."/>
            <person name="Hildebrand F."/>
            <person name="Pallen M.J."/>
        </authorList>
    </citation>
    <scope>NUCLEOTIDE SEQUENCE</scope>
    <source>
        <strain evidence="1">CHK176-6737</strain>
    </source>
</reference>
<proteinExistence type="predicted"/>
<evidence type="ECO:0000313" key="2">
    <source>
        <dbReference type="Proteomes" id="UP000824125"/>
    </source>
</evidence>
<evidence type="ECO:0000313" key="1">
    <source>
        <dbReference type="EMBL" id="HIU68799.1"/>
    </source>
</evidence>